<accession>A0AAV3NQC3</accession>
<dbReference type="EMBL" id="BAABME010015341">
    <property type="protein sequence ID" value="GAA0140691.1"/>
    <property type="molecule type" value="Genomic_DNA"/>
</dbReference>
<feature type="region of interest" description="Disordered" evidence="1">
    <location>
        <begin position="1"/>
        <end position="28"/>
    </location>
</feature>
<evidence type="ECO:0000256" key="1">
    <source>
        <dbReference type="SAM" id="MobiDB-lite"/>
    </source>
</evidence>
<feature type="compositionally biased region" description="Pro residues" evidence="1">
    <location>
        <begin position="12"/>
        <end position="26"/>
    </location>
</feature>
<protein>
    <submittedName>
        <fullName evidence="2">Uncharacterized protein</fullName>
    </submittedName>
</protein>
<dbReference type="Proteomes" id="UP001454036">
    <property type="component" value="Unassembled WGS sequence"/>
</dbReference>
<comment type="caution">
    <text evidence="2">The sequence shown here is derived from an EMBL/GenBank/DDBJ whole genome shotgun (WGS) entry which is preliminary data.</text>
</comment>
<gene>
    <name evidence="2" type="ORF">LIER_35273</name>
</gene>
<dbReference type="AlphaFoldDB" id="A0AAV3NQC3"/>
<evidence type="ECO:0000313" key="3">
    <source>
        <dbReference type="Proteomes" id="UP001454036"/>
    </source>
</evidence>
<proteinExistence type="predicted"/>
<evidence type="ECO:0000313" key="2">
    <source>
        <dbReference type="EMBL" id="GAA0140691.1"/>
    </source>
</evidence>
<organism evidence="2 3">
    <name type="scientific">Lithospermum erythrorhizon</name>
    <name type="common">Purple gromwell</name>
    <name type="synonym">Lithospermum officinale var. erythrorhizon</name>
    <dbReference type="NCBI Taxonomy" id="34254"/>
    <lineage>
        <taxon>Eukaryota</taxon>
        <taxon>Viridiplantae</taxon>
        <taxon>Streptophyta</taxon>
        <taxon>Embryophyta</taxon>
        <taxon>Tracheophyta</taxon>
        <taxon>Spermatophyta</taxon>
        <taxon>Magnoliopsida</taxon>
        <taxon>eudicotyledons</taxon>
        <taxon>Gunneridae</taxon>
        <taxon>Pentapetalae</taxon>
        <taxon>asterids</taxon>
        <taxon>lamiids</taxon>
        <taxon>Boraginales</taxon>
        <taxon>Boraginaceae</taxon>
        <taxon>Boraginoideae</taxon>
        <taxon>Lithospermeae</taxon>
        <taxon>Lithospermum</taxon>
    </lineage>
</organism>
<keyword evidence="3" id="KW-1185">Reference proteome</keyword>
<sequence length="116" mass="13235">MGGLRWTDESAPLPPPHQQPPPPHYQQPPLRRRLYGRRFCGGFRLQPIKSSPLKNAFSLSSIATSAPHDIWFWAYGMDLRTEFWTCGLDFRALVQRVAYALGRMAGSSRFSFLGRV</sequence>
<reference evidence="2 3" key="1">
    <citation type="submission" date="2024-01" db="EMBL/GenBank/DDBJ databases">
        <title>The complete chloroplast genome sequence of Lithospermum erythrorhizon: insights into the phylogenetic relationship among Boraginaceae species and the maternal lineages of purple gromwells.</title>
        <authorList>
            <person name="Okada T."/>
            <person name="Watanabe K."/>
        </authorList>
    </citation>
    <scope>NUCLEOTIDE SEQUENCE [LARGE SCALE GENOMIC DNA]</scope>
</reference>
<name>A0AAV3NQC3_LITER</name>